<feature type="transmembrane region" description="Helical" evidence="6">
    <location>
        <begin position="121"/>
        <end position="144"/>
    </location>
</feature>
<dbReference type="AlphaFoldDB" id="A0A239K6G8"/>
<feature type="transmembrane region" description="Helical" evidence="6">
    <location>
        <begin position="95"/>
        <end position="115"/>
    </location>
</feature>
<dbReference type="CDD" id="cd06580">
    <property type="entry name" value="TM_PBP1_transp_TpRbsC_like"/>
    <property type="match status" value="1"/>
</dbReference>
<dbReference type="PANTHER" id="PTHR47089:SF1">
    <property type="entry name" value="GUANOSINE ABC TRANSPORTER PERMEASE PROTEIN NUPP"/>
    <property type="match status" value="1"/>
</dbReference>
<dbReference type="Proteomes" id="UP000198304">
    <property type="component" value="Unassembled WGS sequence"/>
</dbReference>
<comment type="subcellular location">
    <subcellularLocation>
        <location evidence="1">Cell membrane</location>
        <topology evidence="1">Multi-pass membrane protein</topology>
    </subcellularLocation>
</comment>
<name>A0A239K6G8_9FIRM</name>
<sequence>MKNKTFADKTFADKTIAYLTKGTLGFSIISIFLGFIIGAIILAIAGFNPIQAYGVMISGVISRPSYIAWTIIGSTPIIITALSIAFAFKTGLFNIGAEGQFIIGGITAAIVGYFVELPSFLHIPLVLLAAMTAAGLWGGIAGFLKAKFGVHEVISTIMLNWIALYLNNYIVLIEGFRRATSQRTHEIQRTANIVILEQWKRSPEGREWLRGHDFFGDALRTPLNWGFVIAIILAIIVWYTLNKTTLGYELKAVGYNRHAAEYGGINVSRSMFTSMVISGALAGAAGGLHVMGISKSIASLAAMEGFGFNGIAVALIGGNSSLGIIFSGLLFSALQYGGSKIQPALGAPSEVIHIMIGAIVFFIAMPKLIKYILHNIKKKRGAKNAG</sequence>
<dbReference type="EMBL" id="FZOJ01000043">
    <property type="protein sequence ID" value="SNT13213.1"/>
    <property type="molecule type" value="Genomic_DNA"/>
</dbReference>
<dbReference type="GO" id="GO:0005886">
    <property type="term" value="C:plasma membrane"/>
    <property type="evidence" value="ECO:0007669"/>
    <property type="project" value="UniProtKB-SubCell"/>
</dbReference>
<keyword evidence="2" id="KW-1003">Cell membrane</keyword>
<protein>
    <submittedName>
        <fullName evidence="7">Nucleoside ABC transporter membrane protein</fullName>
    </submittedName>
</protein>
<keyword evidence="3 6" id="KW-0812">Transmembrane</keyword>
<proteinExistence type="predicted"/>
<feature type="transmembrane region" description="Helical" evidence="6">
    <location>
        <begin position="271"/>
        <end position="294"/>
    </location>
</feature>
<keyword evidence="8" id="KW-1185">Reference proteome</keyword>
<feature type="transmembrane region" description="Helical" evidence="6">
    <location>
        <begin position="351"/>
        <end position="373"/>
    </location>
</feature>
<evidence type="ECO:0000256" key="6">
    <source>
        <dbReference type="SAM" id="Phobius"/>
    </source>
</evidence>
<evidence type="ECO:0000313" key="8">
    <source>
        <dbReference type="Proteomes" id="UP000198304"/>
    </source>
</evidence>
<reference evidence="7 8" key="1">
    <citation type="submission" date="2017-06" db="EMBL/GenBank/DDBJ databases">
        <authorList>
            <person name="Kim H.J."/>
            <person name="Triplett B.A."/>
        </authorList>
    </citation>
    <scope>NUCLEOTIDE SEQUENCE [LARGE SCALE GENOMIC DNA]</scope>
    <source>
        <strain evidence="7 8">SCA</strain>
    </source>
</reference>
<feature type="transmembrane region" description="Helical" evidence="6">
    <location>
        <begin position="223"/>
        <end position="241"/>
    </location>
</feature>
<accession>A0A239K6G8</accession>
<keyword evidence="4 6" id="KW-1133">Transmembrane helix</keyword>
<feature type="transmembrane region" description="Helical" evidence="6">
    <location>
        <begin position="306"/>
        <end position="331"/>
    </location>
</feature>
<evidence type="ECO:0000256" key="4">
    <source>
        <dbReference type="ARBA" id="ARBA00022989"/>
    </source>
</evidence>
<dbReference type="PANTHER" id="PTHR47089">
    <property type="entry name" value="ABC TRANSPORTER, PERMEASE PROTEIN"/>
    <property type="match status" value="1"/>
</dbReference>
<evidence type="ECO:0000313" key="7">
    <source>
        <dbReference type="EMBL" id="SNT13213.1"/>
    </source>
</evidence>
<feature type="transmembrane region" description="Helical" evidence="6">
    <location>
        <begin position="24"/>
        <end position="46"/>
    </location>
</feature>
<feature type="transmembrane region" description="Helical" evidence="6">
    <location>
        <begin position="66"/>
        <end position="88"/>
    </location>
</feature>
<evidence type="ECO:0000256" key="2">
    <source>
        <dbReference type="ARBA" id="ARBA00022475"/>
    </source>
</evidence>
<evidence type="ECO:0000256" key="1">
    <source>
        <dbReference type="ARBA" id="ARBA00004651"/>
    </source>
</evidence>
<evidence type="ECO:0000256" key="5">
    <source>
        <dbReference type="ARBA" id="ARBA00023136"/>
    </source>
</evidence>
<gene>
    <name evidence="7" type="ORF">SAMN05446037_10434</name>
</gene>
<dbReference type="OrthoDB" id="45037at2"/>
<organism evidence="7 8">
    <name type="scientific">Anaerovirgula multivorans</name>
    <dbReference type="NCBI Taxonomy" id="312168"/>
    <lineage>
        <taxon>Bacteria</taxon>
        <taxon>Bacillati</taxon>
        <taxon>Bacillota</taxon>
        <taxon>Clostridia</taxon>
        <taxon>Peptostreptococcales</taxon>
        <taxon>Natronincolaceae</taxon>
        <taxon>Anaerovirgula</taxon>
    </lineage>
</organism>
<dbReference type="Pfam" id="PF02653">
    <property type="entry name" value="BPD_transp_2"/>
    <property type="match status" value="1"/>
</dbReference>
<dbReference type="RefSeq" id="WP_089285241.1">
    <property type="nucleotide sequence ID" value="NZ_FZOJ01000043.1"/>
</dbReference>
<keyword evidence="5 6" id="KW-0472">Membrane</keyword>
<dbReference type="GO" id="GO:0022857">
    <property type="term" value="F:transmembrane transporter activity"/>
    <property type="evidence" value="ECO:0007669"/>
    <property type="project" value="InterPro"/>
</dbReference>
<evidence type="ECO:0000256" key="3">
    <source>
        <dbReference type="ARBA" id="ARBA00022692"/>
    </source>
</evidence>
<dbReference type="InterPro" id="IPR001851">
    <property type="entry name" value="ABC_transp_permease"/>
</dbReference>